<keyword evidence="2" id="KW-0378">Hydrolase</keyword>
<name>A0A9W9Y9F5_9CNID</name>
<organism evidence="3 4">
    <name type="scientific">Desmophyllum pertusum</name>
    <dbReference type="NCBI Taxonomy" id="174260"/>
    <lineage>
        <taxon>Eukaryota</taxon>
        <taxon>Metazoa</taxon>
        <taxon>Cnidaria</taxon>
        <taxon>Anthozoa</taxon>
        <taxon>Hexacorallia</taxon>
        <taxon>Scleractinia</taxon>
        <taxon>Caryophylliina</taxon>
        <taxon>Caryophylliidae</taxon>
        <taxon>Desmophyllum</taxon>
    </lineage>
</organism>
<evidence type="ECO:0000313" key="4">
    <source>
        <dbReference type="Proteomes" id="UP001163046"/>
    </source>
</evidence>
<dbReference type="SUPFAM" id="SSF52499">
    <property type="entry name" value="Isochorismatase-like hydrolases"/>
    <property type="match status" value="1"/>
</dbReference>
<comment type="caution">
    <text evidence="3">The sequence shown here is derived from an EMBL/GenBank/DDBJ whole genome shotgun (WGS) entry which is preliminary data.</text>
</comment>
<evidence type="ECO:0000313" key="3">
    <source>
        <dbReference type="EMBL" id="KAJ7327350.1"/>
    </source>
</evidence>
<evidence type="ECO:0000256" key="1">
    <source>
        <dbReference type="ARBA" id="ARBA00006336"/>
    </source>
</evidence>
<accession>A0A9W9Y9F5</accession>
<dbReference type="OrthoDB" id="167809at2759"/>
<evidence type="ECO:0000256" key="2">
    <source>
        <dbReference type="ARBA" id="ARBA00022801"/>
    </source>
</evidence>
<dbReference type="InterPro" id="IPR052347">
    <property type="entry name" value="Isochorismatase_Nicotinamidase"/>
</dbReference>
<protein>
    <submittedName>
        <fullName evidence="3">Uncharacterized protein</fullName>
    </submittedName>
</protein>
<dbReference type="Proteomes" id="UP001163046">
    <property type="component" value="Unassembled WGS sequence"/>
</dbReference>
<proteinExistence type="inferred from homology"/>
<dbReference type="AlphaFoldDB" id="A0A9W9Y9F5"/>
<sequence>MALDTVSHFFDKYRQNGKNGEKALKLVRENISNSIKSSSIGKYSKYCDVPEDEFMSWLNSLLGQDALNEEQRSEVRRQLCACLKRIDENSCIALWKYWLRPVLNPVSGLIIVDAQNDFISGSLALKHCPAGEDAEEVVSVIEDLLSKKLFSVIAYTFDWHPSDHCSFIDNVSLYPLHSTSPVSSEKAQLFDVVVYDKNPVIDQILWPRHCVIDSWELSCTKESSLLAMVT</sequence>
<dbReference type="Gene3D" id="3.40.50.850">
    <property type="entry name" value="Isochorismatase-like"/>
    <property type="match status" value="1"/>
</dbReference>
<dbReference type="InterPro" id="IPR036380">
    <property type="entry name" value="Isochorismatase-like_sf"/>
</dbReference>
<dbReference type="EMBL" id="MU827801">
    <property type="protein sequence ID" value="KAJ7327350.1"/>
    <property type="molecule type" value="Genomic_DNA"/>
</dbReference>
<dbReference type="PANTHER" id="PTHR11080">
    <property type="entry name" value="PYRAZINAMIDASE/NICOTINAMIDASE"/>
    <property type="match status" value="1"/>
</dbReference>
<reference evidence="3" key="1">
    <citation type="submission" date="2023-01" db="EMBL/GenBank/DDBJ databases">
        <title>Genome assembly of the deep-sea coral Lophelia pertusa.</title>
        <authorList>
            <person name="Herrera S."/>
            <person name="Cordes E."/>
        </authorList>
    </citation>
    <scope>NUCLEOTIDE SEQUENCE</scope>
    <source>
        <strain evidence="3">USNM1676648</strain>
        <tissue evidence="3">Polyp</tissue>
    </source>
</reference>
<dbReference type="PANTHER" id="PTHR11080:SF2">
    <property type="entry name" value="LD05707P"/>
    <property type="match status" value="1"/>
</dbReference>
<dbReference type="GO" id="GO:0016787">
    <property type="term" value="F:hydrolase activity"/>
    <property type="evidence" value="ECO:0007669"/>
    <property type="project" value="UniProtKB-KW"/>
</dbReference>
<gene>
    <name evidence="3" type="ORF">OS493_027040</name>
</gene>
<keyword evidence="4" id="KW-1185">Reference proteome</keyword>
<comment type="similarity">
    <text evidence="1">Belongs to the isochorismatase family.</text>
</comment>